<organism evidence="2 3">
    <name type="scientific">Sandaracinomonas limnophila</name>
    <dbReference type="NCBI Taxonomy" id="1862386"/>
    <lineage>
        <taxon>Bacteria</taxon>
        <taxon>Pseudomonadati</taxon>
        <taxon>Bacteroidota</taxon>
        <taxon>Cytophagia</taxon>
        <taxon>Cytophagales</taxon>
        <taxon>Flectobacillaceae</taxon>
        <taxon>Sandaracinomonas</taxon>
    </lineage>
</organism>
<name>A0A437PM58_9BACT</name>
<evidence type="ECO:0000313" key="3">
    <source>
        <dbReference type="Proteomes" id="UP000282832"/>
    </source>
</evidence>
<comment type="caution">
    <text evidence="2">The sequence shown here is derived from an EMBL/GenBank/DDBJ whole genome shotgun (WGS) entry which is preliminary data.</text>
</comment>
<protein>
    <recommendedName>
        <fullName evidence="4">Porin</fullName>
    </recommendedName>
</protein>
<evidence type="ECO:0000256" key="1">
    <source>
        <dbReference type="SAM" id="SignalP"/>
    </source>
</evidence>
<dbReference type="OrthoDB" id="9771991at2"/>
<evidence type="ECO:0000313" key="2">
    <source>
        <dbReference type="EMBL" id="RVU23381.1"/>
    </source>
</evidence>
<dbReference type="AlphaFoldDB" id="A0A437PM58"/>
<keyword evidence="3" id="KW-1185">Reference proteome</keyword>
<keyword evidence="1" id="KW-0732">Signal</keyword>
<feature type="signal peptide" evidence="1">
    <location>
        <begin position="1"/>
        <end position="18"/>
    </location>
</feature>
<proteinExistence type="predicted"/>
<feature type="chain" id="PRO_5019229199" description="Porin" evidence="1">
    <location>
        <begin position="19"/>
        <end position="447"/>
    </location>
</feature>
<dbReference type="RefSeq" id="WP_127805580.1">
    <property type="nucleotide sequence ID" value="NZ_SACY01000006.1"/>
</dbReference>
<reference evidence="2 3" key="1">
    <citation type="submission" date="2019-01" db="EMBL/GenBank/DDBJ databases">
        <authorList>
            <person name="Chen W.-M."/>
        </authorList>
    </citation>
    <scope>NUCLEOTIDE SEQUENCE [LARGE SCALE GENOMIC DNA]</scope>
    <source>
        <strain evidence="2 3">FSY-15</strain>
    </source>
</reference>
<dbReference type="Proteomes" id="UP000282832">
    <property type="component" value="Unassembled WGS sequence"/>
</dbReference>
<gene>
    <name evidence="2" type="ORF">EOJ36_11660</name>
</gene>
<sequence length="447" mass="49465">MKKVILGFCTFFSLSLSAQTAVESEALKYKLNESGSRFFQVTFLNQAWLRFNQSNPGTTVIGDPQANTFDIGLRRTRMQLFGQITDRTFVYFQFGQNNFNSMYNSTSNRKIAPFFHDALGEYRVSSGNQLKIGGGLTIANGISRFSQPSIGTILTTDVPVFAQTTVDQIDQFSRKLSIYARGQVGKFDYRAVLSDPFPVTSNGQTPPALSTVSNFATKGHSLQTAGYLIYQFFDHENHTTPYMNGTYLGSKKIFNVAIGGAYQPNAMWSKSASGDTLYQAMQHVAIESFLDMPVGTKNSMISAYLGYFNTNYGNNYLRYNGAMNPATGTTLTASNSITSQGPTYGNAYPMFGTGNVIYSQIGYMLPSQTKGLANRWMPYAAATLASYDRLNGLPTNTFNLGINYYLNGNKSKLSLDYQNRPSYKVENSEIKAGDRLGTVTLQMQVFI</sequence>
<evidence type="ECO:0008006" key="4">
    <source>
        <dbReference type="Google" id="ProtNLM"/>
    </source>
</evidence>
<dbReference type="EMBL" id="SACY01000006">
    <property type="protein sequence ID" value="RVU23381.1"/>
    <property type="molecule type" value="Genomic_DNA"/>
</dbReference>
<accession>A0A437PM58</accession>